<dbReference type="OrthoDB" id="3232711at2759"/>
<dbReference type="EMBL" id="ML769483">
    <property type="protein sequence ID" value="KAE9398409.1"/>
    <property type="molecule type" value="Genomic_DNA"/>
</dbReference>
<sequence length="161" mass="19088">VEWCKAYSRSRRWGEEVELLTEEMRRCLVTLEFNAKEWEARTEYTGALAADKGTAHTEGVRAYALSQAGATIPVTLLWHFGWFGSRSRYWMMEGRIKKMTMRTGTREVKGTRQTSGMNSTELRKMRRSRRQMLRVGTMWIISRRICNNYIFCFPYQAYQMR</sequence>
<dbReference type="AlphaFoldDB" id="A0A6A4HIP8"/>
<protein>
    <submittedName>
        <fullName evidence="1">Uncharacterized protein</fullName>
    </submittedName>
</protein>
<dbReference type="Proteomes" id="UP000799118">
    <property type="component" value="Unassembled WGS sequence"/>
</dbReference>
<feature type="non-terminal residue" evidence="1">
    <location>
        <position position="1"/>
    </location>
</feature>
<evidence type="ECO:0000313" key="2">
    <source>
        <dbReference type="Proteomes" id="UP000799118"/>
    </source>
</evidence>
<organism evidence="1 2">
    <name type="scientific">Gymnopus androsaceus JB14</name>
    <dbReference type="NCBI Taxonomy" id="1447944"/>
    <lineage>
        <taxon>Eukaryota</taxon>
        <taxon>Fungi</taxon>
        <taxon>Dikarya</taxon>
        <taxon>Basidiomycota</taxon>
        <taxon>Agaricomycotina</taxon>
        <taxon>Agaricomycetes</taxon>
        <taxon>Agaricomycetidae</taxon>
        <taxon>Agaricales</taxon>
        <taxon>Marasmiineae</taxon>
        <taxon>Omphalotaceae</taxon>
        <taxon>Gymnopus</taxon>
    </lineage>
</organism>
<proteinExistence type="predicted"/>
<name>A0A6A4HIP8_9AGAR</name>
<reference evidence="1" key="1">
    <citation type="journal article" date="2019" name="Environ. Microbiol.">
        <title>Fungal ecological strategies reflected in gene transcription - a case study of two litter decomposers.</title>
        <authorList>
            <person name="Barbi F."/>
            <person name="Kohler A."/>
            <person name="Barry K."/>
            <person name="Baskaran P."/>
            <person name="Daum C."/>
            <person name="Fauchery L."/>
            <person name="Ihrmark K."/>
            <person name="Kuo A."/>
            <person name="LaButti K."/>
            <person name="Lipzen A."/>
            <person name="Morin E."/>
            <person name="Grigoriev I.V."/>
            <person name="Henrissat B."/>
            <person name="Lindahl B."/>
            <person name="Martin F."/>
        </authorList>
    </citation>
    <scope>NUCLEOTIDE SEQUENCE</scope>
    <source>
        <strain evidence="1">JB14</strain>
    </source>
</reference>
<accession>A0A6A4HIP8</accession>
<gene>
    <name evidence="1" type="ORF">BT96DRAFT_822023</name>
</gene>
<keyword evidence="2" id="KW-1185">Reference proteome</keyword>
<evidence type="ECO:0000313" key="1">
    <source>
        <dbReference type="EMBL" id="KAE9398409.1"/>
    </source>
</evidence>